<proteinExistence type="predicted"/>
<comment type="caution">
    <text evidence="1">The sequence shown here is derived from an EMBL/GenBank/DDBJ whole genome shotgun (WGS) entry which is preliminary data.</text>
</comment>
<evidence type="ECO:0000313" key="1">
    <source>
        <dbReference type="EMBL" id="MBK0397833.1"/>
    </source>
</evidence>
<name>A0A8J7M442_9RHOB</name>
<dbReference type="RefSeq" id="WP_200606052.1">
    <property type="nucleotide sequence ID" value="NZ_JAEHHL010000001.1"/>
</dbReference>
<gene>
    <name evidence="1" type="ORF">H0I76_01405</name>
</gene>
<reference evidence="1" key="1">
    <citation type="submission" date="2020-12" db="EMBL/GenBank/DDBJ databases">
        <title>Bacterial taxonomy.</title>
        <authorList>
            <person name="Pan X."/>
        </authorList>
    </citation>
    <scope>NUCLEOTIDE SEQUENCE</scope>
    <source>
        <strain evidence="1">M0105</strain>
    </source>
</reference>
<dbReference type="EMBL" id="JAEHHL010000001">
    <property type="protein sequence ID" value="MBK0397833.1"/>
    <property type="molecule type" value="Genomic_DNA"/>
</dbReference>
<dbReference type="SUPFAM" id="SSF53254">
    <property type="entry name" value="Phosphoglycerate mutase-like"/>
    <property type="match status" value="1"/>
</dbReference>
<dbReference type="SMART" id="SM00855">
    <property type="entry name" value="PGAM"/>
    <property type="match status" value="1"/>
</dbReference>
<sequence length="177" mass="18451">MIFLRHPRPDVAPGICYGRLDLGLAADAGASIGQALAATPRAEAVLASPAARCRALADALAARDGLTVAIEPGLAELDFGAWEGRAWDDIDRAESDPWAADPWRVAPPGGETFGALHARVGAMLARAPRGAVIVSHAGPIRAARMILAGASFETVFTTPVPYARPIVLSRVKDNLNA</sequence>
<dbReference type="AlphaFoldDB" id="A0A8J7M442"/>
<dbReference type="Pfam" id="PF00300">
    <property type="entry name" value="His_Phos_1"/>
    <property type="match status" value="1"/>
</dbReference>
<dbReference type="Gene3D" id="3.40.50.1240">
    <property type="entry name" value="Phosphoglycerate mutase-like"/>
    <property type="match status" value="1"/>
</dbReference>
<protein>
    <submittedName>
        <fullName evidence="1">Histidine phosphatase family protein</fullName>
    </submittedName>
</protein>
<dbReference type="InterPro" id="IPR029033">
    <property type="entry name" value="His_PPase_superfam"/>
</dbReference>
<organism evidence="1 2">
    <name type="scientific">Thermohalobaculum xanthum</name>
    <dbReference type="NCBI Taxonomy" id="2753746"/>
    <lineage>
        <taxon>Bacteria</taxon>
        <taxon>Pseudomonadati</taxon>
        <taxon>Pseudomonadota</taxon>
        <taxon>Alphaproteobacteria</taxon>
        <taxon>Rhodobacterales</taxon>
        <taxon>Paracoccaceae</taxon>
        <taxon>Thermohalobaculum</taxon>
    </lineage>
</organism>
<keyword evidence="2" id="KW-1185">Reference proteome</keyword>
<dbReference type="Proteomes" id="UP000655420">
    <property type="component" value="Unassembled WGS sequence"/>
</dbReference>
<accession>A0A8J7M442</accession>
<dbReference type="InterPro" id="IPR013078">
    <property type="entry name" value="His_Pase_superF_clade-1"/>
</dbReference>
<evidence type="ECO:0000313" key="2">
    <source>
        <dbReference type="Proteomes" id="UP000655420"/>
    </source>
</evidence>